<sequence>MKIITFSLQTQQPLLATSFQGDPNSDVSYSYIPGSMIRGAVIGRYIRHNNLSELDLENDEVKRLFFDANNTLYLNGYLQSNEGKRTLPVLRSWFKEKDAELSDESPMPVYDFGIHREHELESPKFIGEGFWTKGLRYVNFYKEKRRINIHNRRDRKQGRSTQIKRDSTTNQFKGEGEIFRYEAIDSGQTFQAVILSSSDDAQLLIDLLDKSQDIWLGGSQTAGYGHTKISNINSCESWDEVNISVDDRTHRDILTITLLSDLILRDKCGQYAIIPPSSKDKVPAPLTKEIEKILDAKLNPQISYASSTLVGGFNRKWGLPLPQVPALAAGSIFVFDSVSITSEQIKEIEAKGIGERRTEGFGRVAVNWLKNADFEVRLPKKISSDKPELKIDTSQTLAKQMADRLLHQKVEQTLQRYLGRTAIKGDISNSQLSRLQLVVRQALPTGDCELVLSLLNNLTGNANSQFEKAKIGDISLNRKLSEWLRNSNSWSWVSNKQDLTVTVANVERSINDEFAIQNKLAEKSTLRLIMALAKKAIKEDKK</sequence>
<evidence type="ECO:0000256" key="1">
    <source>
        <dbReference type="ARBA" id="ARBA00023118"/>
    </source>
</evidence>
<dbReference type="AlphaFoldDB" id="A0A951UTU0"/>
<name>A0A951UTU0_9CYAN</name>
<reference evidence="3" key="1">
    <citation type="submission" date="2021-05" db="EMBL/GenBank/DDBJ databases">
        <authorList>
            <person name="Pietrasiak N."/>
            <person name="Ward R."/>
            <person name="Stajich J.E."/>
            <person name="Kurbessoian T."/>
        </authorList>
    </citation>
    <scope>NUCLEOTIDE SEQUENCE</scope>
    <source>
        <strain evidence="3">GSE-NOS-MK-12-04C</strain>
    </source>
</reference>
<dbReference type="GO" id="GO:0051607">
    <property type="term" value="P:defense response to virus"/>
    <property type="evidence" value="ECO:0007669"/>
    <property type="project" value="UniProtKB-KW"/>
</dbReference>
<organism evidence="3 4">
    <name type="scientific">Cyanomargarita calcarea GSE-NOS-MK-12-04C</name>
    <dbReference type="NCBI Taxonomy" id="2839659"/>
    <lineage>
        <taxon>Bacteria</taxon>
        <taxon>Bacillati</taxon>
        <taxon>Cyanobacteriota</taxon>
        <taxon>Cyanophyceae</taxon>
        <taxon>Nostocales</taxon>
        <taxon>Cyanomargaritaceae</taxon>
        <taxon>Cyanomargarita</taxon>
    </lineage>
</organism>
<evidence type="ECO:0000313" key="4">
    <source>
        <dbReference type="Proteomes" id="UP000729701"/>
    </source>
</evidence>
<evidence type="ECO:0000313" key="3">
    <source>
        <dbReference type="EMBL" id="MBW4670063.1"/>
    </source>
</evidence>
<dbReference type="EMBL" id="JAHHGZ010000026">
    <property type="protein sequence ID" value="MBW4670063.1"/>
    <property type="molecule type" value="Genomic_DNA"/>
</dbReference>
<dbReference type="Pfam" id="PF03787">
    <property type="entry name" value="RAMPs"/>
    <property type="match status" value="1"/>
</dbReference>
<keyword evidence="1" id="KW-0051">Antiviral defense</keyword>
<comment type="caution">
    <text evidence="3">The sequence shown here is derived from an EMBL/GenBank/DDBJ whole genome shotgun (WGS) entry which is preliminary data.</text>
</comment>
<reference evidence="3" key="2">
    <citation type="journal article" date="2022" name="Microbiol. Resour. Announc.">
        <title>Metagenome Sequencing to Explore Phylogenomics of Terrestrial Cyanobacteria.</title>
        <authorList>
            <person name="Ward R.D."/>
            <person name="Stajich J.E."/>
            <person name="Johansen J.R."/>
            <person name="Huntemann M."/>
            <person name="Clum A."/>
            <person name="Foster B."/>
            <person name="Foster B."/>
            <person name="Roux S."/>
            <person name="Palaniappan K."/>
            <person name="Varghese N."/>
            <person name="Mukherjee S."/>
            <person name="Reddy T.B.K."/>
            <person name="Daum C."/>
            <person name="Copeland A."/>
            <person name="Chen I.A."/>
            <person name="Ivanova N.N."/>
            <person name="Kyrpides N.C."/>
            <person name="Shapiro N."/>
            <person name="Eloe-Fadrosh E.A."/>
            <person name="Pietrasiak N."/>
        </authorList>
    </citation>
    <scope>NUCLEOTIDE SEQUENCE</scope>
    <source>
        <strain evidence="3">GSE-NOS-MK-12-04C</strain>
    </source>
</reference>
<dbReference type="InterPro" id="IPR005537">
    <property type="entry name" value="RAMP_III_fam"/>
</dbReference>
<feature type="domain" description="CRISPR type III-associated protein" evidence="2">
    <location>
        <begin position="23"/>
        <end position="225"/>
    </location>
</feature>
<evidence type="ECO:0000259" key="2">
    <source>
        <dbReference type="Pfam" id="PF03787"/>
    </source>
</evidence>
<accession>A0A951UTU0</accession>
<dbReference type="Proteomes" id="UP000729701">
    <property type="component" value="Unassembled WGS sequence"/>
</dbReference>
<protein>
    <recommendedName>
        <fullName evidence="2">CRISPR type III-associated protein domain-containing protein</fullName>
    </recommendedName>
</protein>
<gene>
    <name evidence="3" type="ORF">KME60_22285</name>
</gene>
<proteinExistence type="predicted"/>